<keyword evidence="2" id="KW-1185">Reference proteome</keyword>
<accession>W7E4G0</accession>
<protein>
    <submittedName>
        <fullName evidence="1">Uncharacterized protein</fullName>
    </submittedName>
</protein>
<dbReference type="HOGENOM" id="CLU_2412948_0_0_1"/>
<name>W7E4G0_BIPV3</name>
<dbReference type="RefSeq" id="XP_014550474.1">
    <property type="nucleotide sequence ID" value="XM_014694988.1"/>
</dbReference>
<dbReference type="AlphaFoldDB" id="W7E4G0"/>
<dbReference type="EMBL" id="KI968878">
    <property type="protein sequence ID" value="EUN20900.1"/>
    <property type="molecule type" value="Genomic_DNA"/>
</dbReference>
<dbReference type="GeneID" id="26250729"/>
<evidence type="ECO:0000313" key="1">
    <source>
        <dbReference type="EMBL" id="EUN20900.1"/>
    </source>
</evidence>
<proteinExistence type="predicted"/>
<organism evidence="1 2">
    <name type="scientific">Bipolaris victoriae (strain FI3)</name>
    <name type="common">Victoria blight of oats agent</name>
    <name type="synonym">Cochliobolus victoriae</name>
    <dbReference type="NCBI Taxonomy" id="930091"/>
    <lineage>
        <taxon>Eukaryota</taxon>
        <taxon>Fungi</taxon>
        <taxon>Dikarya</taxon>
        <taxon>Ascomycota</taxon>
        <taxon>Pezizomycotina</taxon>
        <taxon>Dothideomycetes</taxon>
        <taxon>Pleosporomycetidae</taxon>
        <taxon>Pleosporales</taxon>
        <taxon>Pleosporineae</taxon>
        <taxon>Pleosporaceae</taxon>
        <taxon>Bipolaris</taxon>
    </lineage>
</organism>
<gene>
    <name evidence="1" type="ORF">COCVIDRAFT_115373</name>
</gene>
<dbReference type="Proteomes" id="UP000054337">
    <property type="component" value="Unassembled WGS sequence"/>
</dbReference>
<sequence>MLFSASFLYEIFSLGSKISSFTRASSSGIVVLSDKGVQNTRQCWLGCALRGRARNDGKIRSDTGLALAHSHFLLTPCYPACVDGYADCVELA</sequence>
<evidence type="ECO:0000313" key="2">
    <source>
        <dbReference type="Proteomes" id="UP000054337"/>
    </source>
</evidence>
<reference evidence="1 2" key="1">
    <citation type="journal article" date="2013" name="PLoS Genet.">
        <title>Comparative genome structure, secondary metabolite, and effector coding capacity across Cochliobolus pathogens.</title>
        <authorList>
            <person name="Condon B.J."/>
            <person name="Leng Y."/>
            <person name="Wu D."/>
            <person name="Bushley K.E."/>
            <person name="Ohm R.A."/>
            <person name="Otillar R."/>
            <person name="Martin J."/>
            <person name="Schackwitz W."/>
            <person name="Grimwood J."/>
            <person name="MohdZainudin N."/>
            <person name="Xue C."/>
            <person name="Wang R."/>
            <person name="Manning V.A."/>
            <person name="Dhillon B."/>
            <person name="Tu Z.J."/>
            <person name="Steffenson B.J."/>
            <person name="Salamov A."/>
            <person name="Sun H."/>
            <person name="Lowry S."/>
            <person name="LaButti K."/>
            <person name="Han J."/>
            <person name="Copeland A."/>
            <person name="Lindquist E."/>
            <person name="Barry K."/>
            <person name="Schmutz J."/>
            <person name="Baker S.E."/>
            <person name="Ciuffetti L.M."/>
            <person name="Grigoriev I.V."/>
            <person name="Zhong S."/>
            <person name="Turgeon B.G."/>
        </authorList>
    </citation>
    <scope>NUCLEOTIDE SEQUENCE [LARGE SCALE GENOMIC DNA]</scope>
    <source>
        <strain evidence="1 2">FI3</strain>
    </source>
</reference>